<dbReference type="PANTHER" id="PTHR23293:SF9">
    <property type="entry name" value="FAD SYNTHASE"/>
    <property type="match status" value="1"/>
</dbReference>
<dbReference type="InterPro" id="IPR014729">
    <property type="entry name" value="Rossmann-like_a/b/a_fold"/>
</dbReference>
<dbReference type="SUPFAM" id="SSF52402">
    <property type="entry name" value="Adenine nucleotide alpha hydrolases-like"/>
    <property type="match status" value="1"/>
</dbReference>
<dbReference type="OrthoDB" id="270728at2759"/>
<name>A0A9N9MFI8_9CUCU</name>
<evidence type="ECO:0000256" key="11">
    <source>
        <dbReference type="ARBA" id="ARBA00031871"/>
    </source>
</evidence>
<dbReference type="GO" id="GO:0003919">
    <property type="term" value="F:FMN adenylyltransferase activity"/>
    <property type="evidence" value="ECO:0007669"/>
    <property type="project" value="UniProtKB-EC"/>
</dbReference>
<evidence type="ECO:0000256" key="6">
    <source>
        <dbReference type="ARBA" id="ARBA00022695"/>
    </source>
</evidence>
<evidence type="ECO:0000256" key="8">
    <source>
        <dbReference type="ARBA" id="ARBA00022827"/>
    </source>
</evidence>
<accession>A0A9N9MFI8</accession>
<evidence type="ECO:0000256" key="9">
    <source>
        <dbReference type="ARBA" id="ARBA00022840"/>
    </source>
</evidence>
<sequence>MKSATIIASQSSFLKGKVDQIQMQNLQKIVDFLDNIEYEVLRLAIVDETDKAVACELNISIKLADIVIVLLNPKTQCFNRALADVTQQQLDLGTLWPKSARLLKQTLVHLQRIFVIAPDSIEEHLSVLKEYLLHYKQEPLYEKNFYLILNELKTEIESLPQENFNVQLKKTLVGNQEVDVVTLSAKELKNIVAGEVLLKNLLKSQIMQSEWQDFMGKFIYDSEEQHLIKSIKIIEKCLEDYGPDNVFLSFNGGKDCTVLLHLVQTVLRKNYPNRKEKLFCLYVRSPNVFEEQDAFIEQCMIFYDLEILSITGNIKEALRITIEQKPHLKACFMGTRRTDPFCSNLNEFQMTDPDWPEIMRCSPFLDWHYSDIWDYLLYYKVPYCQLYDLGFTSLGNATNTIRNPSLLVSQEEQEIYLPAYKLLNEQQERSGRNISKI</sequence>
<dbReference type="AlphaFoldDB" id="A0A9N9MFI8"/>
<dbReference type="EC" id="2.7.7.2" evidence="2"/>
<proteinExistence type="predicted"/>
<evidence type="ECO:0000313" key="15">
    <source>
        <dbReference type="Proteomes" id="UP001152799"/>
    </source>
</evidence>
<gene>
    <name evidence="14" type="ORF">CEUTPL_LOCUS2245</name>
</gene>
<dbReference type="InterPro" id="IPR002500">
    <property type="entry name" value="PAPS_reduct_dom"/>
</dbReference>
<keyword evidence="7" id="KW-0547">Nucleotide-binding</keyword>
<evidence type="ECO:0000256" key="4">
    <source>
        <dbReference type="ARBA" id="ARBA00022643"/>
    </source>
</evidence>
<keyword evidence="3" id="KW-0285">Flavoprotein</keyword>
<dbReference type="Proteomes" id="UP001152799">
    <property type="component" value="Chromosome 10"/>
</dbReference>
<keyword evidence="8" id="KW-0274">FAD</keyword>
<dbReference type="Pfam" id="PF01507">
    <property type="entry name" value="PAPS_reduct"/>
    <property type="match status" value="1"/>
</dbReference>
<keyword evidence="15" id="KW-1185">Reference proteome</keyword>
<dbReference type="EMBL" id="OU892286">
    <property type="protein sequence ID" value="CAG9761544.1"/>
    <property type="molecule type" value="Genomic_DNA"/>
</dbReference>
<dbReference type="CDD" id="cd23948">
    <property type="entry name" value="FAD_synthase"/>
    <property type="match status" value="1"/>
</dbReference>
<dbReference type="PANTHER" id="PTHR23293">
    <property type="entry name" value="FAD SYNTHETASE-RELATED FMN ADENYLYLTRANSFERASE"/>
    <property type="match status" value="1"/>
</dbReference>
<dbReference type="Gene3D" id="3.40.50.620">
    <property type="entry name" value="HUPs"/>
    <property type="match status" value="1"/>
</dbReference>
<evidence type="ECO:0000256" key="7">
    <source>
        <dbReference type="ARBA" id="ARBA00022741"/>
    </source>
</evidence>
<comment type="pathway">
    <text evidence="1">Cofactor biosynthesis; FAD biosynthesis; FAD from FMN: step 1/1.</text>
</comment>
<evidence type="ECO:0000256" key="5">
    <source>
        <dbReference type="ARBA" id="ARBA00022679"/>
    </source>
</evidence>
<keyword evidence="5" id="KW-0808">Transferase</keyword>
<protein>
    <recommendedName>
        <fullName evidence="2">FAD synthase</fullName>
        <ecNumber evidence="2">2.7.7.2</ecNumber>
    </recommendedName>
    <alternativeName>
        <fullName evidence="10">FAD pyrophosphorylase</fullName>
    </alternativeName>
    <alternativeName>
        <fullName evidence="11">FMN adenylyltransferase</fullName>
    </alternativeName>
</protein>
<organism evidence="14 15">
    <name type="scientific">Ceutorhynchus assimilis</name>
    <name type="common">cabbage seed weevil</name>
    <dbReference type="NCBI Taxonomy" id="467358"/>
    <lineage>
        <taxon>Eukaryota</taxon>
        <taxon>Metazoa</taxon>
        <taxon>Ecdysozoa</taxon>
        <taxon>Arthropoda</taxon>
        <taxon>Hexapoda</taxon>
        <taxon>Insecta</taxon>
        <taxon>Pterygota</taxon>
        <taxon>Neoptera</taxon>
        <taxon>Endopterygota</taxon>
        <taxon>Coleoptera</taxon>
        <taxon>Polyphaga</taxon>
        <taxon>Cucujiformia</taxon>
        <taxon>Curculionidae</taxon>
        <taxon>Ceutorhynchinae</taxon>
        <taxon>Ceutorhynchus</taxon>
    </lineage>
</organism>
<evidence type="ECO:0000259" key="13">
    <source>
        <dbReference type="Pfam" id="PF01507"/>
    </source>
</evidence>
<reference evidence="14" key="1">
    <citation type="submission" date="2022-01" db="EMBL/GenBank/DDBJ databases">
        <authorList>
            <person name="King R."/>
        </authorList>
    </citation>
    <scope>NUCLEOTIDE SEQUENCE</scope>
</reference>
<evidence type="ECO:0000256" key="2">
    <source>
        <dbReference type="ARBA" id="ARBA00012393"/>
    </source>
</evidence>
<feature type="domain" description="Phosphoadenosine phosphosulphate reductase" evidence="13">
    <location>
        <begin position="246"/>
        <end position="400"/>
    </location>
</feature>
<evidence type="ECO:0000313" key="14">
    <source>
        <dbReference type="EMBL" id="CAG9761544.1"/>
    </source>
</evidence>
<comment type="catalytic activity">
    <reaction evidence="12">
        <text>FMN + ATP + H(+) = FAD + diphosphate</text>
        <dbReference type="Rhea" id="RHEA:17237"/>
        <dbReference type="ChEBI" id="CHEBI:15378"/>
        <dbReference type="ChEBI" id="CHEBI:30616"/>
        <dbReference type="ChEBI" id="CHEBI:33019"/>
        <dbReference type="ChEBI" id="CHEBI:57692"/>
        <dbReference type="ChEBI" id="CHEBI:58210"/>
        <dbReference type="EC" id="2.7.7.2"/>
    </reaction>
</comment>
<evidence type="ECO:0000256" key="3">
    <source>
        <dbReference type="ARBA" id="ARBA00022630"/>
    </source>
</evidence>
<keyword evidence="9" id="KW-0067">ATP-binding</keyword>
<evidence type="ECO:0000256" key="12">
    <source>
        <dbReference type="ARBA" id="ARBA00049494"/>
    </source>
</evidence>
<dbReference type="GO" id="GO:0005524">
    <property type="term" value="F:ATP binding"/>
    <property type="evidence" value="ECO:0007669"/>
    <property type="project" value="UniProtKB-KW"/>
</dbReference>
<keyword evidence="6" id="KW-0548">Nucleotidyltransferase</keyword>
<evidence type="ECO:0000256" key="10">
    <source>
        <dbReference type="ARBA" id="ARBA00031145"/>
    </source>
</evidence>
<keyword evidence="4" id="KW-0288">FMN</keyword>
<evidence type="ECO:0000256" key="1">
    <source>
        <dbReference type="ARBA" id="ARBA00004726"/>
    </source>
</evidence>
<dbReference type="GO" id="GO:0006747">
    <property type="term" value="P:FAD biosynthetic process"/>
    <property type="evidence" value="ECO:0007669"/>
    <property type="project" value="TreeGrafter"/>
</dbReference>